<dbReference type="OrthoDB" id="8970629at2"/>
<dbReference type="EMBL" id="LROM01000156">
    <property type="protein sequence ID" value="OEZ90684.1"/>
    <property type="molecule type" value="Genomic_DNA"/>
</dbReference>
<proteinExistence type="predicted"/>
<dbReference type="Proteomes" id="UP000175989">
    <property type="component" value="Unassembled WGS sequence"/>
</dbReference>
<evidence type="ECO:0000256" key="1">
    <source>
        <dbReference type="SAM" id="SignalP"/>
    </source>
</evidence>
<accession>A0A1E7W4M4</accession>
<name>A0A1E7W4M4_9BURK</name>
<sequence length="192" mass="20076">MRIITSTLALVTTTLLTLSSAHAATTPTIEQIQSAVDAGVAKSASPVPMAFRITSLVGCRPSPEVKEETVCLVGMSAGMRDGFTVLPLRQDGATWVGVERKNAEFPGPTTDEVKAAMTALAAEKVAADPAAANDPQVKALPGMVVKSVDQCKVERKTGNLLCAAKVTVPGQGDVKADMRFVLGSQGWRMAPR</sequence>
<evidence type="ECO:0000313" key="3">
    <source>
        <dbReference type="Proteomes" id="UP000175989"/>
    </source>
</evidence>
<feature type="chain" id="PRO_5009206482" evidence="1">
    <location>
        <begin position="24"/>
        <end position="192"/>
    </location>
</feature>
<comment type="caution">
    <text evidence="2">The sequence shown here is derived from an EMBL/GenBank/DDBJ whole genome shotgun (WGS) entry which is preliminary data.</text>
</comment>
<keyword evidence="3" id="KW-1185">Reference proteome</keyword>
<organism evidence="2 3">
    <name type="scientific">Duganella phyllosphaerae</name>
    <dbReference type="NCBI Taxonomy" id="762836"/>
    <lineage>
        <taxon>Bacteria</taxon>
        <taxon>Pseudomonadati</taxon>
        <taxon>Pseudomonadota</taxon>
        <taxon>Betaproteobacteria</taxon>
        <taxon>Burkholderiales</taxon>
        <taxon>Oxalobacteraceae</taxon>
        <taxon>Telluria group</taxon>
        <taxon>Duganella</taxon>
    </lineage>
</organism>
<feature type="signal peptide" evidence="1">
    <location>
        <begin position="1"/>
        <end position="23"/>
    </location>
</feature>
<reference evidence="3" key="1">
    <citation type="journal article" date="2016" name="Front. Microbiol.">
        <title>Molecular Keys to the Janthinobacterium and Duganella spp. Interaction with the Plant Pathogen Fusarium graminearum.</title>
        <authorList>
            <person name="Haack F.S."/>
            <person name="Poehlein A."/>
            <person name="Kroger C."/>
            <person name="Voigt C.A."/>
            <person name="Piepenbring M."/>
            <person name="Bode H.B."/>
            <person name="Daniel R."/>
            <person name="Schafer W."/>
            <person name="Streit W.R."/>
        </authorList>
    </citation>
    <scope>NUCLEOTIDE SEQUENCE [LARGE SCALE GENOMIC DNA]</scope>
    <source>
        <strain evidence="3">T54</strain>
    </source>
</reference>
<protein>
    <submittedName>
        <fullName evidence="2">Uncharacterized protein</fullName>
    </submittedName>
</protein>
<gene>
    <name evidence="2" type="ORF">DUPY_52890</name>
</gene>
<dbReference type="AlphaFoldDB" id="A0A1E7W4M4"/>
<keyword evidence="1" id="KW-0732">Signal</keyword>
<dbReference type="RefSeq" id="WP_070252205.1">
    <property type="nucleotide sequence ID" value="NZ_LROM01000156.1"/>
</dbReference>
<evidence type="ECO:0000313" key="2">
    <source>
        <dbReference type="EMBL" id="OEZ90684.1"/>
    </source>
</evidence>